<sequence length="141" mass="16268">MLDVVTQKLQRGKIWEVGNESNNRHAIWYPQESPEVLLGQSYTKSSDIYCLGIIMTEISMGRRALMEFHHDPDKRPTTAIIANLVGHWLDEMDQGDNDIKNQILEADEIKPEPVEPNHPIYYYSSKLIITNPIDSKLQDFD</sequence>
<dbReference type="InterPro" id="IPR011009">
    <property type="entry name" value="Kinase-like_dom_sf"/>
</dbReference>
<gene>
    <name evidence="1" type="ORF">C2G38_2171492</name>
</gene>
<dbReference type="Proteomes" id="UP000266673">
    <property type="component" value="Unassembled WGS sequence"/>
</dbReference>
<accession>A0A397VNA5</accession>
<proteinExistence type="predicted"/>
<protein>
    <recommendedName>
        <fullName evidence="3">Protein kinase domain-containing protein</fullName>
    </recommendedName>
</protein>
<organism evidence="1 2">
    <name type="scientific">Gigaspora rosea</name>
    <dbReference type="NCBI Taxonomy" id="44941"/>
    <lineage>
        <taxon>Eukaryota</taxon>
        <taxon>Fungi</taxon>
        <taxon>Fungi incertae sedis</taxon>
        <taxon>Mucoromycota</taxon>
        <taxon>Glomeromycotina</taxon>
        <taxon>Glomeromycetes</taxon>
        <taxon>Diversisporales</taxon>
        <taxon>Gigasporaceae</taxon>
        <taxon>Gigaspora</taxon>
    </lineage>
</organism>
<dbReference type="SUPFAM" id="SSF56112">
    <property type="entry name" value="Protein kinase-like (PK-like)"/>
    <property type="match status" value="1"/>
</dbReference>
<name>A0A397VNA5_9GLOM</name>
<evidence type="ECO:0008006" key="3">
    <source>
        <dbReference type="Google" id="ProtNLM"/>
    </source>
</evidence>
<dbReference type="Gene3D" id="1.10.510.10">
    <property type="entry name" value="Transferase(Phosphotransferase) domain 1"/>
    <property type="match status" value="1"/>
</dbReference>
<evidence type="ECO:0000313" key="2">
    <source>
        <dbReference type="Proteomes" id="UP000266673"/>
    </source>
</evidence>
<reference evidence="1 2" key="1">
    <citation type="submission" date="2018-06" db="EMBL/GenBank/DDBJ databases">
        <title>Comparative genomics reveals the genomic features of Rhizophagus irregularis, R. cerebriforme, R. diaphanum and Gigaspora rosea, and their symbiotic lifestyle signature.</title>
        <authorList>
            <person name="Morin E."/>
            <person name="San Clemente H."/>
            <person name="Chen E.C.H."/>
            <person name="De La Providencia I."/>
            <person name="Hainaut M."/>
            <person name="Kuo A."/>
            <person name="Kohler A."/>
            <person name="Murat C."/>
            <person name="Tang N."/>
            <person name="Roy S."/>
            <person name="Loubradou J."/>
            <person name="Henrissat B."/>
            <person name="Grigoriev I.V."/>
            <person name="Corradi N."/>
            <person name="Roux C."/>
            <person name="Martin F.M."/>
        </authorList>
    </citation>
    <scope>NUCLEOTIDE SEQUENCE [LARGE SCALE GENOMIC DNA]</scope>
    <source>
        <strain evidence="1 2">DAOM 194757</strain>
    </source>
</reference>
<dbReference type="AlphaFoldDB" id="A0A397VNA5"/>
<comment type="caution">
    <text evidence="1">The sequence shown here is derived from an EMBL/GenBank/DDBJ whole genome shotgun (WGS) entry which is preliminary data.</text>
</comment>
<evidence type="ECO:0000313" key="1">
    <source>
        <dbReference type="EMBL" id="RIB23368.1"/>
    </source>
</evidence>
<dbReference type="EMBL" id="QKWP01000265">
    <property type="protein sequence ID" value="RIB23368.1"/>
    <property type="molecule type" value="Genomic_DNA"/>
</dbReference>
<keyword evidence="2" id="KW-1185">Reference proteome</keyword>